<dbReference type="GO" id="GO:0005524">
    <property type="term" value="F:ATP binding"/>
    <property type="evidence" value="ECO:0007669"/>
    <property type="project" value="UniProtKB-KW"/>
</dbReference>
<keyword evidence="5" id="KW-0418">Kinase</keyword>
<feature type="region of interest" description="Disordered" evidence="7">
    <location>
        <begin position="284"/>
        <end position="313"/>
    </location>
</feature>
<dbReference type="Proteomes" id="UP000246018">
    <property type="component" value="Unassembled WGS sequence"/>
</dbReference>
<dbReference type="RefSeq" id="WP_116570268.1">
    <property type="nucleotide sequence ID" value="NZ_QDGZ01000001.1"/>
</dbReference>
<evidence type="ECO:0000256" key="7">
    <source>
        <dbReference type="SAM" id="MobiDB-lite"/>
    </source>
</evidence>
<sequence>MADSTRAGDVLGARYQLEDLLSEAGGGRFWRAYDRVLSRHVAVHLIPAGDERVPLMLDAAKRSARVVDRRILRVLDAECLDDRCYVVNEWGQGTSLDVMLSGEGPLAPRRAAWLVAEVAETIARAHAVGIAHGRLNPENVLVDVNGEVRLIGLEVDAALHGLPPGRLTADVVDLAGLLYAALTGRWAGVSGSRVPPALQDHGWVLRPRRVRAGIPRALDLLCDQVLNPAKDQPQRSEHDLTTAAGIATALGAFLGDRAPEPEPARAHRPLPPAPARWIVTAPEREPGQEAGPAPEPEPPAEPTPEPVDEPTVQAPVDPTLRVQLEAPTRAKPAAPEPGAGVVRDDRTLETPGSGSVRHGLPPRAGTPGQPVTAAELPTEAGMPVFHDDTDEVDWHRLRTEKPAPPPPLAEPEAKPLFAPDPPEGEPVRRPKPGSRAAAAPDYWPWEASGSGPLSASSAGSGSWPSWEETTGDVVPGRSWIRLAMLVALCMLVLVAAVAAYQLGTPDSPDPGTTNQGGVAPAEPRPLAGITADDFDPQGAEPKDEYPELVPLVLDGNDQTSWQTAGYDDNLGPAVPALKKGVGLILDLQGTKGVREVDVTTLGGPTSVSIYVTTQRPTTVDGLTPVGEQTGTGRLTFTLEEAVSGQFVTVWLTSLPQDQEDGRYRGHVAEVEVRG</sequence>
<feature type="compositionally biased region" description="Low complexity" evidence="7">
    <location>
        <begin position="447"/>
        <end position="466"/>
    </location>
</feature>
<protein>
    <recommendedName>
        <fullName evidence="1">non-specific serine/threonine protein kinase</fullName>
        <ecNumber evidence="1">2.7.11.1</ecNumber>
    </recommendedName>
</protein>
<feature type="domain" description="Protein kinase" evidence="8">
    <location>
        <begin position="15"/>
        <end position="348"/>
    </location>
</feature>
<keyword evidence="2" id="KW-0723">Serine/threonine-protein kinase</keyword>
<evidence type="ECO:0000256" key="4">
    <source>
        <dbReference type="ARBA" id="ARBA00022741"/>
    </source>
</evidence>
<dbReference type="InterPro" id="IPR000719">
    <property type="entry name" value="Prot_kinase_dom"/>
</dbReference>
<dbReference type="Pfam" id="PF06293">
    <property type="entry name" value="Kdo"/>
    <property type="match status" value="1"/>
</dbReference>
<feature type="region of interest" description="Disordered" evidence="7">
    <location>
        <begin position="506"/>
        <end position="543"/>
    </location>
</feature>
<keyword evidence="10" id="KW-1185">Reference proteome</keyword>
<comment type="caution">
    <text evidence="9">The sequence shown here is derived from an EMBL/GenBank/DDBJ whole genome shotgun (WGS) entry which is preliminary data.</text>
</comment>
<dbReference type="SUPFAM" id="SSF56112">
    <property type="entry name" value="Protein kinase-like (PK-like)"/>
    <property type="match status" value="1"/>
</dbReference>
<dbReference type="PANTHER" id="PTHR43289:SF6">
    <property type="entry name" value="SERINE_THREONINE-PROTEIN KINASE NEKL-3"/>
    <property type="match status" value="1"/>
</dbReference>
<dbReference type="EC" id="2.7.11.1" evidence="1"/>
<gene>
    <name evidence="9" type="ORF">DDE18_00385</name>
</gene>
<dbReference type="Gene3D" id="1.10.510.10">
    <property type="entry name" value="Transferase(Phosphotransferase) domain 1"/>
    <property type="match status" value="1"/>
</dbReference>
<proteinExistence type="predicted"/>
<keyword evidence="4" id="KW-0547">Nucleotide-binding</keyword>
<dbReference type="Gene3D" id="3.30.200.20">
    <property type="entry name" value="Phosphorylase Kinase, domain 1"/>
    <property type="match status" value="1"/>
</dbReference>
<feature type="region of interest" description="Disordered" evidence="7">
    <location>
        <begin position="398"/>
        <end position="470"/>
    </location>
</feature>
<dbReference type="OrthoDB" id="9786339at2"/>
<evidence type="ECO:0000256" key="5">
    <source>
        <dbReference type="ARBA" id="ARBA00022777"/>
    </source>
</evidence>
<keyword evidence="6" id="KW-0067">ATP-binding</keyword>
<name>A0A2T8FEM3_9ACTN</name>
<dbReference type="SMART" id="SM00220">
    <property type="entry name" value="S_TKc"/>
    <property type="match status" value="1"/>
</dbReference>
<evidence type="ECO:0000313" key="10">
    <source>
        <dbReference type="Proteomes" id="UP000246018"/>
    </source>
</evidence>
<evidence type="ECO:0000256" key="2">
    <source>
        <dbReference type="ARBA" id="ARBA00022527"/>
    </source>
</evidence>
<keyword evidence="3" id="KW-0808">Transferase</keyword>
<reference evidence="9 10" key="1">
    <citation type="submission" date="2018-04" db="EMBL/GenBank/DDBJ databases">
        <title>Genome of Nocardioides gansuensis WSJ-1.</title>
        <authorList>
            <person name="Wu S."/>
            <person name="Wang G."/>
        </authorList>
    </citation>
    <scope>NUCLEOTIDE SEQUENCE [LARGE SCALE GENOMIC DNA]</scope>
    <source>
        <strain evidence="9 10">WSJ-1</strain>
    </source>
</reference>
<evidence type="ECO:0000256" key="3">
    <source>
        <dbReference type="ARBA" id="ARBA00022679"/>
    </source>
</evidence>
<dbReference type="AlphaFoldDB" id="A0A2T8FEM3"/>
<evidence type="ECO:0000256" key="6">
    <source>
        <dbReference type="ARBA" id="ARBA00022840"/>
    </source>
</evidence>
<dbReference type="CDD" id="cd13973">
    <property type="entry name" value="PK_MviN-like"/>
    <property type="match status" value="1"/>
</dbReference>
<dbReference type="EMBL" id="QDGZ01000001">
    <property type="protein sequence ID" value="PVG84139.1"/>
    <property type="molecule type" value="Genomic_DNA"/>
</dbReference>
<evidence type="ECO:0000256" key="1">
    <source>
        <dbReference type="ARBA" id="ARBA00012513"/>
    </source>
</evidence>
<dbReference type="GO" id="GO:0004674">
    <property type="term" value="F:protein serine/threonine kinase activity"/>
    <property type="evidence" value="ECO:0007669"/>
    <property type="project" value="UniProtKB-KW"/>
</dbReference>
<dbReference type="PANTHER" id="PTHR43289">
    <property type="entry name" value="MITOGEN-ACTIVATED PROTEIN KINASE KINASE KINASE 20-RELATED"/>
    <property type="match status" value="1"/>
</dbReference>
<dbReference type="Gene3D" id="2.60.120.260">
    <property type="entry name" value="Galactose-binding domain-like"/>
    <property type="match status" value="1"/>
</dbReference>
<evidence type="ECO:0000313" key="9">
    <source>
        <dbReference type="EMBL" id="PVG84139.1"/>
    </source>
</evidence>
<feature type="region of interest" description="Disordered" evidence="7">
    <location>
        <begin position="325"/>
        <end position="373"/>
    </location>
</feature>
<feature type="compositionally biased region" description="Pro residues" evidence="7">
    <location>
        <begin position="293"/>
        <end position="305"/>
    </location>
</feature>
<dbReference type="PROSITE" id="PS50011">
    <property type="entry name" value="PROTEIN_KINASE_DOM"/>
    <property type="match status" value="1"/>
</dbReference>
<accession>A0A2T8FEM3</accession>
<evidence type="ECO:0000259" key="8">
    <source>
        <dbReference type="PROSITE" id="PS50011"/>
    </source>
</evidence>
<dbReference type="InterPro" id="IPR011009">
    <property type="entry name" value="Kinase-like_dom_sf"/>
</dbReference>
<organism evidence="9 10">
    <name type="scientific">Nocardioides gansuensis</name>
    <dbReference type="NCBI Taxonomy" id="2138300"/>
    <lineage>
        <taxon>Bacteria</taxon>
        <taxon>Bacillati</taxon>
        <taxon>Actinomycetota</taxon>
        <taxon>Actinomycetes</taxon>
        <taxon>Propionibacteriales</taxon>
        <taxon>Nocardioidaceae</taxon>
        <taxon>Nocardioides</taxon>
    </lineage>
</organism>